<evidence type="ECO:0000259" key="6">
    <source>
        <dbReference type="Pfam" id="PF01593"/>
    </source>
</evidence>
<dbReference type="InterPro" id="IPR036188">
    <property type="entry name" value="FAD/NAD-bd_sf"/>
</dbReference>
<reference evidence="7 8" key="1">
    <citation type="submission" date="2018-09" db="EMBL/GenBank/DDBJ databases">
        <title>Genomic Encyclopedia of Archaeal and Bacterial Type Strains, Phase II (KMG-II): from individual species to whole genera.</title>
        <authorList>
            <person name="Goeker M."/>
        </authorList>
    </citation>
    <scope>NUCLEOTIDE SEQUENCE [LARGE SCALE GENOMIC DNA]</scope>
    <source>
        <strain evidence="7 8">DSM 11458</strain>
    </source>
</reference>
<organism evidence="7 8">
    <name type="scientific">Sulfitobacter guttiformis</name>
    <dbReference type="NCBI Taxonomy" id="74349"/>
    <lineage>
        <taxon>Bacteria</taxon>
        <taxon>Pseudomonadati</taxon>
        <taxon>Pseudomonadota</taxon>
        <taxon>Alphaproteobacteria</taxon>
        <taxon>Rhodobacterales</taxon>
        <taxon>Roseobacteraceae</taxon>
        <taxon>Sulfitobacter</taxon>
    </lineage>
</organism>
<evidence type="ECO:0000256" key="3">
    <source>
        <dbReference type="ARBA" id="ARBA00022746"/>
    </source>
</evidence>
<dbReference type="NCBIfam" id="TIGR02734">
    <property type="entry name" value="crtI_fam"/>
    <property type="match status" value="1"/>
</dbReference>
<keyword evidence="8" id="KW-1185">Reference proteome</keyword>
<gene>
    <name evidence="7" type="ORF">C8N30_0725</name>
</gene>
<dbReference type="STRING" id="1443111.Z949_2711"/>
<dbReference type="RefSeq" id="WP_025063123.1">
    <property type="nucleotide sequence ID" value="NZ_RAQK01000001.1"/>
</dbReference>
<proteinExistence type="inferred from homology"/>
<sequence length="502" mass="55941">MPRDTNFSATQSAIVAGAGFGGIAAALRLRAKGYDVHLIDRCPRLGGRGQVFEKDGFRHDAGPTVLTAPHLFEELFELFGKKMADYVKLVEPDPWYRFQYHDGDTFDYGPTDEATEAEIKRISPDDVAGYRRMASWSKKIYDIGFSRLSDVPFHSPVFMIKQIPHLLRLRSFESVWSMVSRHMKHDKLRRAFSIQPLLLGGNPFSTTAIYGMINHLEREHGVWFAVGGTGALVDAFDRLMKEEGITVSLNTTIAQIKVEDGRASGVILESGTEIDADVVVSNMDPVHVYRHMLPQTQISKVAKMRSKKSKLSMGLFVMYFGATKTWPDVAHHTVWFGERYKSLLRDIFDNKKLADDFSLYVHRPTATDPSFAPDGCDSFYVLCPVPNLTGGQDWEVEGPKLRDRIVAALEDTMLPGLSDHITAEFAMTPEDFSNDYLSVDGAGFSLSPFFTQSAWFRFHNRGEGVRDLYFVGAGTHPGAGLPGVVSSAKVLENLVPIAENVT</sequence>
<evidence type="ECO:0000313" key="8">
    <source>
        <dbReference type="Proteomes" id="UP000284407"/>
    </source>
</evidence>
<keyword evidence="4 5" id="KW-0560">Oxidoreductase</keyword>
<dbReference type="EMBL" id="RAQK01000001">
    <property type="protein sequence ID" value="RKE96172.1"/>
    <property type="molecule type" value="Genomic_DNA"/>
</dbReference>
<dbReference type="GO" id="GO:0016491">
    <property type="term" value="F:oxidoreductase activity"/>
    <property type="evidence" value="ECO:0007669"/>
    <property type="project" value="UniProtKB-KW"/>
</dbReference>
<dbReference type="Gene3D" id="3.50.50.60">
    <property type="entry name" value="FAD/NAD(P)-binding domain"/>
    <property type="match status" value="2"/>
</dbReference>
<protein>
    <submittedName>
        <fullName evidence="7">Phytoene desaturase</fullName>
    </submittedName>
</protein>
<dbReference type="InterPro" id="IPR002937">
    <property type="entry name" value="Amino_oxidase"/>
</dbReference>
<evidence type="ECO:0000256" key="4">
    <source>
        <dbReference type="ARBA" id="ARBA00023002"/>
    </source>
</evidence>
<evidence type="ECO:0000256" key="5">
    <source>
        <dbReference type="RuleBase" id="RU362075"/>
    </source>
</evidence>
<feature type="domain" description="Amine oxidase" evidence="6">
    <location>
        <begin position="21"/>
        <end position="489"/>
    </location>
</feature>
<evidence type="ECO:0000256" key="2">
    <source>
        <dbReference type="ARBA" id="ARBA00006046"/>
    </source>
</evidence>
<name>A0A420DPM8_9RHOB</name>
<comment type="similarity">
    <text evidence="2 5">Belongs to the carotenoid/retinoid oxidoreductase family.</text>
</comment>
<keyword evidence="3 5" id="KW-0125">Carotenoid biosynthesis</keyword>
<dbReference type="PANTHER" id="PTHR43734:SF3">
    <property type="entry name" value="B-CAROTENE KETOLASE"/>
    <property type="match status" value="1"/>
</dbReference>
<dbReference type="AlphaFoldDB" id="A0A420DPM8"/>
<comment type="caution">
    <text evidence="7">The sequence shown here is derived from an EMBL/GenBank/DDBJ whole genome shotgun (WGS) entry which is preliminary data.</text>
</comment>
<dbReference type="Proteomes" id="UP000284407">
    <property type="component" value="Unassembled WGS sequence"/>
</dbReference>
<dbReference type="PANTHER" id="PTHR43734">
    <property type="entry name" value="PHYTOENE DESATURASE"/>
    <property type="match status" value="1"/>
</dbReference>
<dbReference type="OrthoDB" id="9774675at2"/>
<dbReference type="Pfam" id="PF01593">
    <property type="entry name" value="Amino_oxidase"/>
    <property type="match status" value="1"/>
</dbReference>
<dbReference type="SUPFAM" id="SSF51905">
    <property type="entry name" value="FAD/NAD(P)-binding domain"/>
    <property type="match status" value="1"/>
</dbReference>
<comment type="pathway">
    <text evidence="1 5">Carotenoid biosynthesis.</text>
</comment>
<evidence type="ECO:0000313" key="7">
    <source>
        <dbReference type="EMBL" id="RKE96172.1"/>
    </source>
</evidence>
<accession>A0A420DPM8</accession>
<dbReference type="GO" id="GO:0016117">
    <property type="term" value="P:carotenoid biosynthetic process"/>
    <property type="evidence" value="ECO:0007669"/>
    <property type="project" value="UniProtKB-KW"/>
</dbReference>
<evidence type="ECO:0000256" key="1">
    <source>
        <dbReference type="ARBA" id="ARBA00004829"/>
    </source>
</evidence>
<dbReference type="InterPro" id="IPR014105">
    <property type="entry name" value="Carotenoid/retinoid_OxRdtase"/>
</dbReference>